<dbReference type="Proteomes" id="UP000803884">
    <property type="component" value="Unassembled WGS sequence"/>
</dbReference>
<dbReference type="SUPFAM" id="SSF52540">
    <property type="entry name" value="P-loop containing nucleoside triphosphate hydrolases"/>
    <property type="match status" value="2"/>
</dbReference>
<dbReference type="InterPro" id="IPR050168">
    <property type="entry name" value="AAA_ATPase_domain"/>
</dbReference>
<dbReference type="GeneID" id="96007242"/>
<evidence type="ECO:0000256" key="4">
    <source>
        <dbReference type="ARBA" id="ARBA00022840"/>
    </source>
</evidence>
<comment type="caution">
    <text evidence="7">The sequence shown here is derived from an EMBL/GenBank/DDBJ whole genome shotgun (WGS) entry which is preliminary data.</text>
</comment>
<feature type="domain" description="AAA+ ATPase" evidence="6">
    <location>
        <begin position="490"/>
        <end position="626"/>
    </location>
</feature>
<dbReference type="Gene3D" id="1.10.8.60">
    <property type="match status" value="2"/>
</dbReference>
<dbReference type="InterPro" id="IPR003593">
    <property type="entry name" value="AAA+_ATPase"/>
</dbReference>
<dbReference type="PROSITE" id="PS00674">
    <property type="entry name" value="AAA"/>
    <property type="match status" value="1"/>
</dbReference>
<feature type="domain" description="AAA+ ATPase" evidence="6">
    <location>
        <begin position="183"/>
        <end position="321"/>
    </location>
</feature>
<comment type="similarity">
    <text evidence="1">Belongs to the AAA ATPase family.</text>
</comment>
<dbReference type="RefSeq" id="XP_069228429.1">
    <property type="nucleotide sequence ID" value="XM_069374404.1"/>
</dbReference>
<dbReference type="Gene3D" id="3.40.50.300">
    <property type="entry name" value="P-loop containing nucleotide triphosphate hydrolases"/>
    <property type="match status" value="2"/>
</dbReference>
<dbReference type="GO" id="GO:0005634">
    <property type="term" value="C:nucleus"/>
    <property type="evidence" value="ECO:0007669"/>
    <property type="project" value="TreeGrafter"/>
</dbReference>
<evidence type="ECO:0000256" key="2">
    <source>
        <dbReference type="ARBA" id="ARBA00022737"/>
    </source>
</evidence>
<keyword evidence="4" id="KW-0067">ATP-binding</keyword>
<dbReference type="PANTHER" id="PTHR23077">
    <property type="entry name" value="AAA-FAMILY ATPASE"/>
    <property type="match status" value="1"/>
</dbReference>
<evidence type="ECO:0000313" key="8">
    <source>
        <dbReference type="Proteomes" id="UP000803884"/>
    </source>
</evidence>
<dbReference type="GO" id="GO:0042254">
    <property type="term" value="P:ribosome biogenesis"/>
    <property type="evidence" value="ECO:0007669"/>
    <property type="project" value="TreeGrafter"/>
</dbReference>
<dbReference type="InterPro" id="IPR003959">
    <property type="entry name" value="ATPase_AAA_core"/>
</dbReference>
<dbReference type="Pfam" id="PF17862">
    <property type="entry name" value="AAA_lid_3"/>
    <property type="match status" value="1"/>
</dbReference>
<keyword evidence="2" id="KW-0677">Repeat</keyword>
<evidence type="ECO:0000256" key="1">
    <source>
        <dbReference type="ARBA" id="ARBA00006914"/>
    </source>
</evidence>
<dbReference type="GO" id="GO:0005524">
    <property type="term" value="F:ATP binding"/>
    <property type="evidence" value="ECO:0007669"/>
    <property type="project" value="UniProtKB-KW"/>
</dbReference>
<dbReference type="InterPro" id="IPR027417">
    <property type="entry name" value="P-loop_NTPase"/>
</dbReference>
<dbReference type="EMBL" id="JAAQHG020000020">
    <property type="protein sequence ID" value="KAL1585323.1"/>
    <property type="molecule type" value="Genomic_DNA"/>
</dbReference>
<feature type="region of interest" description="Disordered" evidence="5">
    <location>
        <begin position="68"/>
        <end position="143"/>
    </location>
</feature>
<dbReference type="SMART" id="SM00382">
    <property type="entry name" value="AAA"/>
    <property type="match status" value="2"/>
</dbReference>
<accession>A0AB34KJR3</accession>
<dbReference type="FunFam" id="3.40.50.300:FF:000365">
    <property type="entry name" value="Ribosome biogenesis ATPase RIX7"/>
    <property type="match status" value="1"/>
</dbReference>
<keyword evidence="3" id="KW-0547">Nucleotide-binding</keyword>
<dbReference type="Pfam" id="PF00004">
    <property type="entry name" value="AAA"/>
    <property type="match status" value="2"/>
</dbReference>
<proteinExistence type="inferred from homology"/>
<protein>
    <recommendedName>
        <fullName evidence="6">AAA+ ATPase domain-containing protein</fullName>
    </recommendedName>
</protein>
<dbReference type="PANTHER" id="PTHR23077:SF171">
    <property type="entry name" value="NUCLEAR VALOSIN-CONTAINING PROTEIN-LIKE"/>
    <property type="match status" value="1"/>
</dbReference>
<dbReference type="InterPro" id="IPR041569">
    <property type="entry name" value="AAA_lid_3"/>
</dbReference>
<keyword evidence="8" id="KW-1185">Reference proteome</keyword>
<evidence type="ECO:0000313" key="7">
    <source>
        <dbReference type="EMBL" id="KAL1585323.1"/>
    </source>
</evidence>
<dbReference type="FunFam" id="3.40.50.300:FF:000018">
    <property type="entry name" value="Cell division control 48"/>
    <property type="match status" value="1"/>
</dbReference>
<gene>
    <name evidence="7" type="ORF">WHR41_05799</name>
</gene>
<organism evidence="7 8">
    <name type="scientific">Cladosporium halotolerans</name>
    <dbReference type="NCBI Taxonomy" id="1052096"/>
    <lineage>
        <taxon>Eukaryota</taxon>
        <taxon>Fungi</taxon>
        <taxon>Dikarya</taxon>
        <taxon>Ascomycota</taxon>
        <taxon>Pezizomycotina</taxon>
        <taxon>Dothideomycetes</taxon>
        <taxon>Dothideomycetidae</taxon>
        <taxon>Cladosporiales</taxon>
        <taxon>Cladosporiaceae</taxon>
        <taxon>Cladosporium</taxon>
    </lineage>
</organism>
<evidence type="ECO:0000256" key="3">
    <source>
        <dbReference type="ARBA" id="ARBA00022741"/>
    </source>
</evidence>
<evidence type="ECO:0000259" key="6">
    <source>
        <dbReference type="SMART" id="SM00382"/>
    </source>
</evidence>
<dbReference type="AlphaFoldDB" id="A0AB34KJR3"/>
<dbReference type="GO" id="GO:1990275">
    <property type="term" value="F:preribosome binding"/>
    <property type="evidence" value="ECO:0007669"/>
    <property type="project" value="TreeGrafter"/>
</dbReference>
<name>A0AB34KJR3_9PEZI</name>
<dbReference type="InterPro" id="IPR003960">
    <property type="entry name" value="ATPase_AAA_CS"/>
</dbReference>
<dbReference type="GO" id="GO:0016887">
    <property type="term" value="F:ATP hydrolysis activity"/>
    <property type="evidence" value="ECO:0007669"/>
    <property type="project" value="InterPro"/>
</dbReference>
<sequence>MSKPTRLLGALDNDINIAAGKFLKNGVPADIDSLYTAIQRSNSSLKRKPKKVLLQSLERCLDFRGVADDSGEDSEAAIERETDSKAPEPDLMNRSLRANLSSGPSRPASPPPTNDEAGSRKRRAANGEALPKRQKTEKVSVTPPGDVSLFDIGGIEDVLKQLKELLVLPLLRPRKYIETNVSLPRGILLHGPPGCGKTMISRAFAAAIGVPFIEILGPSIVSGMSGESEKGVRERFEEAKKHAPCLIFIDEIDAIAPKRESSQSQMEKRIVAQLLVSIDELERDKEKPVIVLAATNRPDSLDPALRRGGRFDTEINIGVPNEQVRAAIMRAQTRGLALAPDVDFISLAKRTAGFVGADLKDLAGKAGSWQMAQYREALERQALDLEQSMELDGDKEVSQIAQSIMRLISTARRNDIPEPPGFEETAITMAAFDAVLPSIVPSSKREGFATIPDVSWDDIGALATVREELQTAIVDPIQNPERYAAVGISAPTGVLLWGPPGCGKTLLAKAVAAESKANFISIKGPELLNKYVGESEAAVRRVFMRARSSVPCVIFFDELDALVPRRDDSISEASGRVVNMLLTELDGLSARAGIYVIGATNRPDIIDDAMMRPGRLETRLFVDLPGPQERVEILKALIRNKPIPADIAEIARLDVCHGYSGADLESLIRKAGQHALKRQMDRVEKQDFEFAVQAIKGSVGSMDKYYKLRDKFTQRQ</sequence>
<feature type="compositionally biased region" description="Basic and acidic residues" evidence="5">
    <location>
        <begin position="77"/>
        <end position="88"/>
    </location>
</feature>
<reference evidence="7 8" key="1">
    <citation type="journal article" date="2020" name="Microbiol. Resour. Announc.">
        <title>Draft Genome Sequence of a Cladosporium Species Isolated from the Mesophotic Ascidian Didemnum maculosum.</title>
        <authorList>
            <person name="Gioti A."/>
            <person name="Siaperas R."/>
            <person name="Nikolaivits E."/>
            <person name="Le Goff G."/>
            <person name="Ouazzani J."/>
            <person name="Kotoulas G."/>
            <person name="Topakas E."/>
        </authorList>
    </citation>
    <scope>NUCLEOTIDE SEQUENCE [LARGE SCALE GENOMIC DNA]</scope>
    <source>
        <strain evidence="7 8">TM138-S3</strain>
    </source>
</reference>
<dbReference type="GO" id="GO:0003723">
    <property type="term" value="F:RNA binding"/>
    <property type="evidence" value="ECO:0007669"/>
    <property type="project" value="TreeGrafter"/>
</dbReference>
<evidence type="ECO:0000256" key="5">
    <source>
        <dbReference type="SAM" id="MobiDB-lite"/>
    </source>
</evidence>